<feature type="signal peptide" evidence="1">
    <location>
        <begin position="1"/>
        <end position="24"/>
    </location>
</feature>
<dbReference type="EMBL" id="BAAACW010000108">
    <property type="protein sequence ID" value="GAA0365169.1"/>
    <property type="molecule type" value="Genomic_DNA"/>
</dbReference>
<proteinExistence type="predicted"/>
<reference evidence="3" key="1">
    <citation type="journal article" date="2019" name="Int. J. Syst. Evol. Microbiol.">
        <title>The Global Catalogue of Microorganisms (GCM) 10K type strain sequencing project: providing services to taxonomists for standard genome sequencing and annotation.</title>
        <authorList>
            <consortium name="The Broad Institute Genomics Platform"/>
            <consortium name="The Broad Institute Genome Sequencing Center for Infectious Disease"/>
            <person name="Wu L."/>
            <person name="Ma J."/>
        </authorList>
    </citation>
    <scope>NUCLEOTIDE SEQUENCE [LARGE SCALE GENOMIC DNA]</scope>
    <source>
        <strain evidence="3">JCM 12662</strain>
    </source>
</reference>
<protein>
    <recommendedName>
        <fullName evidence="4">SnoaL-like domain-containing protein</fullName>
    </recommendedName>
</protein>
<dbReference type="SUPFAM" id="SSF54427">
    <property type="entry name" value="NTF2-like"/>
    <property type="match status" value="1"/>
</dbReference>
<keyword evidence="3" id="KW-1185">Reference proteome</keyword>
<gene>
    <name evidence="2" type="ORF">GCM10008932_16740</name>
</gene>
<evidence type="ECO:0000256" key="1">
    <source>
        <dbReference type="SAM" id="SignalP"/>
    </source>
</evidence>
<dbReference type="InterPro" id="IPR032710">
    <property type="entry name" value="NTF2-like_dom_sf"/>
</dbReference>
<evidence type="ECO:0000313" key="3">
    <source>
        <dbReference type="Proteomes" id="UP001501166"/>
    </source>
</evidence>
<dbReference type="RefSeq" id="WP_343755623.1">
    <property type="nucleotide sequence ID" value="NZ_BAAACW010000108.1"/>
</dbReference>
<name>A0ABP3HAZ8_9LACT</name>
<sequence length="165" mass="18705">MTYFLVALGSALLFLSGCSPSQTAEYINPEEVSYEIQEETDITDREAVEEAVQVIENNIAYAEAEDMDGYLSTIVSSAHENTRTELEAFFELYDLEHTILSITVLEQEEDTMLIEVFQQTVAVDQAEEADDYRDHLGVANHTLVLEDGEWKISETVMTDNFFIED</sequence>
<comment type="caution">
    <text evidence="2">The sequence shown here is derived from an EMBL/GenBank/DDBJ whole genome shotgun (WGS) entry which is preliminary data.</text>
</comment>
<dbReference type="Proteomes" id="UP001501166">
    <property type="component" value="Unassembled WGS sequence"/>
</dbReference>
<keyword evidence="1" id="KW-0732">Signal</keyword>
<accession>A0ABP3HAZ8</accession>
<evidence type="ECO:0000313" key="2">
    <source>
        <dbReference type="EMBL" id="GAA0365169.1"/>
    </source>
</evidence>
<organism evidence="2 3">
    <name type="scientific">Alkalibacterium iburiense</name>
    <dbReference type="NCBI Taxonomy" id="290589"/>
    <lineage>
        <taxon>Bacteria</taxon>
        <taxon>Bacillati</taxon>
        <taxon>Bacillota</taxon>
        <taxon>Bacilli</taxon>
        <taxon>Lactobacillales</taxon>
        <taxon>Carnobacteriaceae</taxon>
        <taxon>Alkalibacterium</taxon>
    </lineage>
</organism>
<feature type="chain" id="PRO_5047515281" description="SnoaL-like domain-containing protein" evidence="1">
    <location>
        <begin position="25"/>
        <end position="165"/>
    </location>
</feature>
<evidence type="ECO:0008006" key="4">
    <source>
        <dbReference type="Google" id="ProtNLM"/>
    </source>
</evidence>